<gene>
    <name evidence="1" type="ORF">EST38_g11306</name>
</gene>
<name>A0A4Q2D584_9AGAR</name>
<accession>A0A4Q2D584</accession>
<evidence type="ECO:0000313" key="2">
    <source>
        <dbReference type="Proteomes" id="UP000290288"/>
    </source>
</evidence>
<dbReference type="AlphaFoldDB" id="A0A4Q2D584"/>
<dbReference type="Proteomes" id="UP000290288">
    <property type="component" value="Unassembled WGS sequence"/>
</dbReference>
<organism evidence="1 2">
    <name type="scientific">Candolleomyces aberdarensis</name>
    <dbReference type="NCBI Taxonomy" id="2316362"/>
    <lineage>
        <taxon>Eukaryota</taxon>
        <taxon>Fungi</taxon>
        <taxon>Dikarya</taxon>
        <taxon>Basidiomycota</taxon>
        <taxon>Agaricomycotina</taxon>
        <taxon>Agaricomycetes</taxon>
        <taxon>Agaricomycetidae</taxon>
        <taxon>Agaricales</taxon>
        <taxon>Agaricineae</taxon>
        <taxon>Psathyrellaceae</taxon>
        <taxon>Candolleomyces</taxon>
    </lineage>
</organism>
<keyword evidence="2" id="KW-1185">Reference proteome</keyword>
<sequence>MTSVSQQYTEFQDLCSRVETELEKLERISMMGAAAGERYPLLMDVQEKLLEAKPRINALAREAGILPISGEDPARPGLQAPQSVGVGSGGDALEQLEKDLTSNLVFLRSIPGLLPTSSASKAEMNNLQQFTPNLAHPSFVPNLHEGIGGGLALKEMSGEFKAIGESFESMLGHTPHPSEIAYGMIPDAVTRQVWKSIPMARSLNQGLAGEVAAEEVE</sequence>
<protein>
    <submittedName>
        <fullName evidence="1">Uncharacterized protein</fullName>
    </submittedName>
</protein>
<evidence type="ECO:0000313" key="1">
    <source>
        <dbReference type="EMBL" id="RXW14550.1"/>
    </source>
</evidence>
<dbReference type="EMBL" id="SDEE01000684">
    <property type="protein sequence ID" value="RXW14550.1"/>
    <property type="molecule type" value="Genomic_DNA"/>
</dbReference>
<proteinExistence type="predicted"/>
<comment type="caution">
    <text evidence="1">The sequence shown here is derived from an EMBL/GenBank/DDBJ whole genome shotgun (WGS) entry which is preliminary data.</text>
</comment>
<reference evidence="1 2" key="1">
    <citation type="submission" date="2019-01" db="EMBL/GenBank/DDBJ databases">
        <title>Draft genome sequence of Psathyrella aberdarensis IHI B618.</title>
        <authorList>
            <person name="Buettner E."/>
            <person name="Kellner H."/>
        </authorList>
    </citation>
    <scope>NUCLEOTIDE SEQUENCE [LARGE SCALE GENOMIC DNA]</scope>
    <source>
        <strain evidence="1 2">IHI B618</strain>
    </source>
</reference>